<evidence type="ECO:0000313" key="3">
    <source>
        <dbReference type="Proteomes" id="UP001301769"/>
    </source>
</evidence>
<organism evidence="2 3">
    <name type="scientific">Rhypophila decipiens</name>
    <dbReference type="NCBI Taxonomy" id="261697"/>
    <lineage>
        <taxon>Eukaryota</taxon>
        <taxon>Fungi</taxon>
        <taxon>Dikarya</taxon>
        <taxon>Ascomycota</taxon>
        <taxon>Pezizomycotina</taxon>
        <taxon>Sordariomycetes</taxon>
        <taxon>Sordariomycetidae</taxon>
        <taxon>Sordariales</taxon>
        <taxon>Naviculisporaceae</taxon>
        <taxon>Rhypophila</taxon>
    </lineage>
</organism>
<gene>
    <name evidence="2" type="ORF">QBC37DRAFT_384378</name>
</gene>
<evidence type="ECO:0000313" key="2">
    <source>
        <dbReference type="EMBL" id="KAK4217426.1"/>
    </source>
</evidence>
<reference evidence="2" key="2">
    <citation type="submission" date="2023-05" db="EMBL/GenBank/DDBJ databases">
        <authorList>
            <consortium name="Lawrence Berkeley National Laboratory"/>
            <person name="Steindorff A."/>
            <person name="Hensen N."/>
            <person name="Bonometti L."/>
            <person name="Westerberg I."/>
            <person name="Brannstrom I.O."/>
            <person name="Guillou S."/>
            <person name="Cros-Aarteil S."/>
            <person name="Calhoun S."/>
            <person name="Haridas S."/>
            <person name="Kuo A."/>
            <person name="Mondo S."/>
            <person name="Pangilinan J."/>
            <person name="Riley R."/>
            <person name="Labutti K."/>
            <person name="Andreopoulos B."/>
            <person name="Lipzen A."/>
            <person name="Chen C."/>
            <person name="Yanf M."/>
            <person name="Daum C."/>
            <person name="Ng V."/>
            <person name="Clum A."/>
            <person name="Ohm R."/>
            <person name="Martin F."/>
            <person name="Silar P."/>
            <person name="Natvig D."/>
            <person name="Lalanne C."/>
            <person name="Gautier V."/>
            <person name="Ament-Velasquez S.L."/>
            <person name="Kruys A."/>
            <person name="Hutchinson M.I."/>
            <person name="Powell A.J."/>
            <person name="Barry K."/>
            <person name="Miller A.N."/>
            <person name="Grigoriev I.V."/>
            <person name="Debuchy R."/>
            <person name="Gladieux P."/>
            <person name="Thoren M.H."/>
            <person name="Johannesson H."/>
        </authorList>
    </citation>
    <scope>NUCLEOTIDE SEQUENCE</scope>
    <source>
        <strain evidence="2">PSN293</strain>
    </source>
</reference>
<feature type="region of interest" description="Disordered" evidence="1">
    <location>
        <begin position="1"/>
        <end position="32"/>
    </location>
</feature>
<reference evidence="2" key="1">
    <citation type="journal article" date="2023" name="Mol. Phylogenet. Evol.">
        <title>Genome-scale phylogeny and comparative genomics of the fungal order Sordariales.</title>
        <authorList>
            <person name="Hensen N."/>
            <person name="Bonometti L."/>
            <person name="Westerberg I."/>
            <person name="Brannstrom I.O."/>
            <person name="Guillou S."/>
            <person name="Cros-Aarteil S."/>
            <person name="Calhoun S."/>
            <person name="Haridas S."/>
            <person name="Kuo A."/>
            <person name="Mondo S."/>
            <person name="Pangilinan J."/>
            <person name="Riley R."/>
            <person name="LaButti K."/>
            <person name="Andreopoulos B."/>
            <person name="Lipzen A."/>
            <person name="Chen C."/>
            <person name="Yan M."/>
            <person name="Daum C."/>
            <person name="Ng V."/>
            <person name="Clum A."/>
            <person name="Steindorff A."/>
            <person name="Ohm R.A."/>
            <person name="Martin F."/>
            <person name="Silar P."/>
            <person name="Natvig D.O."/>
            <person name="Lalanne C."/>
            <person name="Gautier V."/>
            <person name="Ament-Velasquez S.L."/>
            <person name="Kruys A."/>
            <person name="Hutchinson M.I."/>
            <person name="Powell A.J."/>
            <person name="Barry K."/>
            <person name="Miller A.N."/>
            <person name="Grigoriev I.V."/>
            <person name="Debuchy R."/>
            <person name="Gladieux P."/>
            <person name="Hiltunen Thoren M."/>
            <person name="Johannesson H."/>
        </authorList>
    </citation>
    <scope>NUCLEOTIDE SEQUENCE</scope>
    <source>
        <strain evidence="2">PSN293</strain>
    </source>
</reference>
<evidence type="ECO:0000256" key="1">
    <source>
        <dbReference type="SAM" id="MobiDB-lite"/>
    </source>
</evidence>
<dbReference type="Proteomes" id="UP001301769">
    <property type="component" value="Unassembled WGS sequence"/>
</dbReference>
<feature type="compositionally biased region" description="Polar residues" evidence="1">
    <location>
        <begin position="9"/>
        <end position="28"/>
    </location>
</feature>
<protein>
    <submittedName>
        <fullName evidence="2">Uncharacterized protein</fullName>
    </submittedName>
</protein>
<sequence>MELDMKNSELATSTSTINAHPRSFTSGHTMKKAGPDDSTLLLLEHRIAPWRLMGDLFEIKGFNWRSRAYLRHPPLGKGENREKRENEYHRLLYSIYYCYHQSQNDKKVESLASKLQDLAVTRPKKSSRENNLYLAEPLIPPAFAEVQLASLFRTAAKVWESMVLSPSTRLTRNPGFFWEYLKDHKLSAGQWWARQSLDFNFPFVPATALLNLALFCIYSRKSFLRAFPSKRNDPLSILAPAVDYFIATLKRLSEKQPDVRAFDIYMFFNRIQWKSPHGGF</sequence>
<accession>A0AAN6YG27</accession>
<dbReference type="AlphaFoldDB" id="A0AAN6YG27"/>
<proteinExistence type="predicted"/>
<dbReference type="EMBL" id="MU858059">
    <property type="protein sequence ID" value="KAK4217426.1"/>
    <property type="molecule type" value="Genomic_DNA"/>
</dbReference>
<name>A0AAN6YG27_9PEZI</name>
<comment type="caution">
    <text evidence="2">The sequence shown here is derived from an EMBL/GenBank/DDBJ whole genome shotgun (WGS) entry which is preliminary data.</text>
</comment>
<keyword evidence="3" id="KW-1185">Reference proteome</keyword>